<keyword evidence="2" id="KW-0808">Transferase</keyword>
<dbReference type="CDD" id="cd02440">
    <property type="entry name" value="AdoMet_MTases"/>
    <property type="match status" value="1"/>
</dbReference>
<proteinExistence type="predicted"/>
<dbReference type="EMBL" id="JACXAE010000029">
    <property type="protein sequence ID" value="MBD2771785.1"/>
    <property type="molecule type" value="Genomic_DNA"/>
</dbReference>
<dbReference type="Pfam" id="PF13649">
    <property type="entry name" value="Methyltransf_25"/>
    <property type="match status" value="1"/>
</dbReference>
<dbReference type="AlphaFoldDB" id="A0A8J6XB41"/>
<dbReference type="InterPro" id="IPR041698">
    <property type="entry name" value="Methyltransf_25"/>
</dbReference>
<dbReference type="InterPro" id="IPR050447">
    <property type="entry name" value="Erg6_SMT_methyltransf"/>
</dbReference>
<dbReference type="GO" id="GO:0008168">
    <property type="term" value="F:methyltransferase activity"/>
    <property type="evidence" value="ECO:0007669"/>
    <property type="project" value="UniProtKB-KW"/>
</dbReference>
<accession>A0A8J6XB41</accession>
<evidence type="ECO:0000313" key="3">
    <source>
        <dbReference type="Proteomes" id="UP000629098"/>
    </source>
</evidence>
<comment type="caution">
    <text evidence="2">The sequence shown here is derived from an EMBL/GenBank/DDBJ whole genome shotgun (WGS) entry which is preliminary data.</text>
</comment>
<dbReference type="PANTHER" id="PTHR44068">
    <property type="entry name" value="ZGC:194242"/>
    <property type="match status" value="1"/>
</dbReference>
<feature type="domain" description="Methyltransferase" evidence="1">
    <location>
        <begin position="37"/>
        <end position="131"/>
    </location>
</feature>
<organism evidence="2 3">
    <name type="scientific">Iningainema tapete BLCC-T55</name>
    <dbReference type="NCBI Taxonomy" id="2748662"/>
    <lineage>
        <taxon>Bacteria</taxon>
        <taxon>Bacillati</taxon>
        <taxon>Cyanobacteriota</taxon>
        <taxon>Cyanophyceae</taxon>
        <taxon>Nostocales</taxon>
        <taxon>Scytonemataceae</taxon>
        <taxon>Iningainema tapete</taxon>
    </lineage>
</organism>
<dbReference type="PANTHER" id="PTHR44068:SF11">
    <property type="entry name" value="GERANYL DIPHOSPHATE 2-C-METHYLTRANSFERASE"/>
    <property type="match status" value="1"/>
</dbReference>
<evidence type="ECO:0000313" key="2">
    <source>
        <dbReference type="EMBL" id="MBD2771785.1"/>
    </source>
</evidence>
<dbReference type="InterPro" id="IPR029063">
    <property type="entry name" value="SAM-dependent_MTases_sf"/>
</dbReference>
<evidence type="ECO:0000259" key="1">
    <source>
        <dbReference type="Pfam" id="PF13649"/>
    </source>
</evidence>
<protein>
    <submittedName>
        <fullName evidence="2">Class I SAM-dependent methyltransferase</fullName>
    </submittedName>
</protein>
<name>A0A8J6XB41_9CYAN</name>
<keyword evidence="3" id="KW-1185">Reference proteome</keyword>
<dbReference type="RefSeq" id="WP_190826079.1">
    <property type="nucleotide sequence ID" value="NZ_CAWPPI010000029.1"/>
</dbReference>
<dbReference type="GO" id="GO:0032259">
    <property type="term" value="P:methylation"/>
    <property type="evidence" value="ECO:0007669"/>
    <property type="project" value="UniProtKB-KW"/>
</dbReference>
<reference evidence="2" key="1">
    <citation type="submission" date="2020-09" db="EMBL/GenBank/DDBJ databases">
        <title>Iningainema tapete sp. nov. (Scytonemataceae, Cyanobacteria) from greenhouses in central Florida (USA) produces two types of nodularin with biosynthetic potential for microcystin-LR and anabaenopeptins.</title>
        <authorList>
            <person name="Berthold D.E."/>
            <person name="Lefler F.W."/>
            <person name="Huang I.-S."/>
            <person name="Abdulla H."/>
            <person name="Zimba P.V."/>
            <person name="Laughinghouse H.D. IV."/>
        </authorList>
    </citation>
    <scope>NUCLEOTIDE SEQUENCE</scope>
    <source>
        <strain evidence="2">BLCCT55</strain>
    </source>
</reference>
<dbReference type="SUPFAM" id="SSF53335">
    <property type="entry name" value="S-adenosyl-L-methionine-dependent methyltransferases"/>
    <property type="match status" value="1"/>
</dbReference>
<dbReference type="Proteomes" id="UP000629098">
    <property type="component" value="Unassembled WGS sequence"/>
</dbReference>
<dbReference type="Gene3D" id="3.40.50.150">
    <property type="entry name" value="Vaccinia Virus protein VP39"/>
    <property type="match status" value="1"/>
</dbReference>
<keyword evidence="2" id="KW-0489">Methyltransferase</keyword>
<gene>
    <name evidence="2" type="ORF">ICL16_06675</name>
</gene>
<sequence length="250" mass="28798">MNIFFEIHQNLPRESPGDNYSTRKAFSLLTLPPKPSILDIGCGSGMQTLELAKLTDGKITAVDNHQPFLEELKRRSLSQGVSDRVVTVNASMFSLKFEANSFDLIWSEGAIYIIGFEQGLKTWQPFLNKGGYLVVSELSWLKSNPPTEVKKFWEANYPQMKSIENNLKIVEDSGYLKVGHFVLAESAWWDNYYTPVEERIEVLRNKYKDNVAVNRELDISLSEIEMYRNYSDWYGYVFYLMQVSLDLCKG</sequence>